<comment type="caution">
    <text evidence="3">The sequence shown here is derived from an EMBL/GenBank/DDBJ whole genome shotgun (WGS) entry which is preliminary data.</text>
</comment>
<gene>
    <name evidence="3" type="ORF">EG327_011032</name>
</gene>
<dbReference type="OrthoDB" id="10516237at2759"/>
<sequence length="233" mass="25311">MRHSITIGATWLALSAFTFSARLPSAGYDYSASTSSSLQRPQADMEQERRGAQLLVPNIFPRPSRWTDANTKIIDEHEYTWSPSTTKLPKNAETETPLPISKRSVVPTTRQSIDHTPSQLDHNGLPIQDHGPTTSPAEPPPPPHNHDAKRQGAARPAPPNLPRIEAGKEGRKKEGQKEAEGDGVQASTPPAATVEEENRKVGEVHGGCDEVYLARPIGRRGGGRTGVRWACLG</sequence>
<name>A0A8H3VPL8_VENIN</name>
<feature type="compositionally biased region" description="Polar residues" evidence="1">
    <location>
        <begin position="106"/>
        <end position="121"/>
    </location>
</feature>
<dbReference type="Proteomes" id="UP000490939">
    <property type="component" value="Unassembled WGS sequence"/>
</dbReference>
<feature type="region of interest" description="Disordered" evidence="1">
    <location>
        <begin position="82"/>
        <end position="201"/>
    </location>
</feature>
<feature type="compositionally biased region" description="Polar residues" evidence="1">
    <location>
        <begin position="31"/>
        <end position="40"/>
    </location>
</feature>
<feature type="compositionally biased region" description="Basic and acidic residues" evidence="1">
    <location>
        <begin position="165"/>
        <end position="180"/>
    </location>
</feature>
<keyword evidence="2" id="KW-0732">Signal</keyword>
<feature type="signal peptide" evidence="2">
    <location>
        <begin position="1"/>
        <end position="20"/>
    </location>
</feature>
<dbReference type="AlphaFoldDB" id="A0A8H3VPL8"/>
<proteinExistence type="predicted"/>
<organism evidence="3 4">
    <name type="scientific">Venturia inaequalis</name>
    <name type="common">Apple scab fungus</name>
    <dbReference type="NCBI Taxonomy" id="5025"/>
    <lineage>
        <taxon>Eukaryota</taxon>
        <taxon>Fungi</taxon>
        <taxon>Dikarya</taxon>
        <taxon>Ascomycota</taxon>
        <taxon>Pezizomycotina</taxon>
        <taxon>Dothideomycetes</taxon>
        <taxon>Pleosporomycetidae</taxon>
        <taxon>Venturiales</taxon>
        <taxon>Venturiaceae</taxon>
        <taxon>Venturia</taxon>
    </lineage>
</organism>
<evidence type="ECO:0000313" key="3">
    <source>
        <dbReference type="EMBL" id="KAE9991755.1"/>
    </source>
</evidence>
<evidence type="ECO:0000256" key="1">
    <source>
        <dbReference type="SAM" id="MobiDB-lite"/>
    </source>
</evidence>
<accession>A0A8H3VPL8</accession>
<protein>
    <submittedName>
        <fullName evidence="3">Uncharacterized protein</fullName>
    </submittedName>
</protein>
<feature type="chain" id="PRO_5034533508" evidence="2">
    <location>
        <begin position="21"/>
        <end position="233"/>
    </location>
</feature>
<keyword evidence="4" id="KW-1185">Reference proteome</keyword>
<evidence type="ECO:0000256" key="2">
    <source>
        <dbReference type="SAM" id="SignalP"/>
    </source>
</evidence>
<evidence type="ECO:0000313" key="4">
    <source>
        <dbReference type="Proteomes" id="UP000490939"/>
    </source>
</evidence>
<feature type="region of interest" description="Disordered" evidence="1">
    <location>
        <begin position="30"/>
        <end position="49"/>
    </location>
</feature>
<dbReference type="EMBL" id="WNWR01000083">
    <property type="protein sequence ID" value="KAE9991755.1"/>
    <property type="molecule type" value="Genomic_DNA"/>
</dbReference>
<reference evidence="3 4" key="1">
    <citation type="submission" date="2019-07" db="EMBL/GenBank/DDBJ databases">
        <title>Venturia inaequalis Genome Resource.</title>
        <authorList>
            <person name="Lichtner F.J."/>
        </authorList>
    </citation>
    <scope>NUCLEOTIDE SEQUENCE [LARGE SCALE GENOMIC DNA]</scope>
    <source>
        <strain evidence="3 4">DMI_063113</strain>
    </source>
</reference>